<evidence type="ECO:0008006" key="3">
    <source>
        <dbReference type="Google" id="ProtNLM"/>
    </source>
</evidence>
<dbReference type="Proteomes" id="UP001500748">
    <property type="component" value="Unassembled WGS sequence"/>
</dbReference>
<proteinExistence type="predicted"/>
<sequence length="200" mass="23162">MYKFLFLLVSSLSFGQSIKCLSGIEDIISNKVTVNSVKYTQLNNHGIESYIIDNKVRVYLSNTSSFIRLNKKSKKISFSQTNKNKQNIFLNLDDVFSINFNKKKIYILQFRTLHQGIGDNTFNIIASNNRILLKKWNSSGTGISNAFGIRNHNLFFLNQIRDSLNYYELNNERLILKSKYSTNIKIDSLGQVCLLKDYKF</sequence>
<dbReference type="RefSeq" id="WP_345147343.1">
    <property type="nucleotide sequence ID" value="NZ_BAABDU010000011.1"/>
</dbReference>
<protein>
    <recommendedName>
        <fullName evidence="3">Auto-transporter adhesin head GIN domain-containing protein</fullName>
    </recommendedName>
</protein>
<gene>
    <name evidence="1" type="ORF">GCM10022423_46970</name>
</gene>
<evidence type="ECO:0000313" key="2">
    <source>
        <dbReference type="Proteomes" id="UP001500748"/>
    </source>
</evidence>
<organism evidence="1 2">
    <name type="scientific">Flavobacterium ginsengiterrae</name>
    <dbReference type="NCBI Taxonomy" id="871695"/>
    <lineage>
        <taxon>Bacteria</taxon>
        <taxon>Pseudomonadati</taxon>
        <taxon>Bacteroidota</taxon>
        <taxon>Flavobacteriia</taxon>
        <taxon>Flavobacteriales</taxon>
        <taxon>Flavobacteriaceae</taxon>
        <taxon>Flavobacterium</taxon>
    </lineage>
</organism>
<accession>A0ABP7HC42</accession>
<dbReference type="EMBL" id="BAABDU010000011">
    <property type="protein sequence ID" value="GAA3784303.1"/>
    <property type="molecule type" value="Genomic_DNA"/>
</dbReference>
<reference evidence="2" key="1">
    <citation type="journal article" date="2019" name="Int. J. Syst. Evol. Microbiol.">
        <title>The Global Catalogue of Microorganisms (GCM) 10K type strain sequencing project: providing services to taxonomists for standard genome sequencing and annotation.</title>
        <authorList>
            <consortium name="The Broad Institute Genomics Platform"/>
            <consortium name="The Broad Institute Genome Sequencing Center for Infectious Disease"/>
            <person name="Wu L."/>
            <person name="Ma J."/>
        </authorList>
    </citation>
    <scope>NUCLEOTIDE SEQUENCE [LARGE SCALE GENOMIC DNA]</scope>
    <source>
        <strain evidence="2">JCM 17337</strain>
    </source>
</reference>
<keyword evidence="2" id="KW-1185">Reference proteome</keyword>
<evidence type="ECO:0000313" key="1">
    <source>
        <dbReference type="EMBL" id="GAA3784303.1"/>
    </source>
</evidence>
<comment type="caution">
    <text evidence="1">The sequence shown here is derived from an EMBL/GenBank/DDBJ whole genome shotgun (WGS) entry which is preliminary data.</text>
</comment>
<name>A0ABP7HC42_9FLAO</name>